<dbReference type="InterPro" id="IPR006214">
    <property type="entry name" value="Bax_inhibitor_1-related"/>
</dbReference>
<evidence type="ECO:0000256" key="5">
    <source>
        <dbReference type="RuleBase" id="RU004379"/>
    </source>
</evidence>
<keyword evidence="7" id="KW-1185">Reference proteome</keyword>
<evidence type="ECO:0000313" key="7">
    <source>
        <dbReference type="Proteomes" id="UP000256970"/>
    </source>
</evidence>
<evidence type="ECO:0000256" key="3">
    <source>
        <dbReference type="ARBA" id="ARBA00022989"/>
    </source>
</evidence>
<keyword evidence="4 5" id="KW-0472">Membrane</keyword>
<dbReference type="AlphaFoldDB" id="A0A383V2P8"/>
<reference evidence="6 7" key="1">
    <citation type="submission" date="2016-10" db="EMBL/GenBank/DDBJ databases">
        <authorList>
            <person name="Cai Z."/>
        </authorList>
    </citation>
    <scope>NUCLEOTIDE SEQUENCE [LARGE SCALE GENOMIC DNA]</scope>
</reference>
<evidence type="ECO:0000256" key="4">
    <source>
        <dbReference type="ARBA" id="ARBA00023136"/>
    </source>
</evidence>
<comment type="subcellular location">
    <subcellularLocation>
        <location evidence="1">Membrane</location>
        <topology evidence="1">Multi-pass membrane protein</topology>
    </subcellularLocation>
</comment>
<dbReference type="OrthoDB" id="7933078at2759"/>
<dbReference type="PANTHER" id="PTHR23291:SF47">
    <property type="entry name" value="TRANSMEMBRANE BAX INHIBITOR MOTIF CONTAINING 7"/>
    <property type="match status" value="1"/>
</dbReference>
<sequence length="248" mass="26999">MSYAYVPDEENGLGSALFDKSGPSIEFAEQEVRLGFVRKVFGLLTVQLAITAGVTALFIGSPAVKSYVYSNQWTFWTAFGASLGLVLLLSCWEQARRQHPLNLIFLFSFTACEAVLVGTISSMYNTDIVLIAATLTVGITLCLSLYALQTKRDFTAAGGILFSLLFALIGAGILSIFFRNRVMDIVVSGVGAALFGCYIVFDVQLMVGSGSYSISPDEYVLAAINIYLDIVNLFLYLLRLVQEIQGNN</sequence>
<evidence type="ECO:0000256" key="1">
    <source>
        <dbReference type="ARBA" id="ARBA00004141"/>
    </source>
</evidence>
<keyword evidence="2 5" id="KW-0812">Transmembrane</keyword>
<dbReference type="Proteomes" id="UP000256970">
    <property type="component" value="Unassembled WGS sequence"/>
</dbReference>
<keyword evidence="3 5" id="KW-1133">Transmembrane helix</keyword>
<feature type="transmembrane region" description="Helical" evidence="5">
    <location>
        <begin position="219"/>
        <end position="238"/>
    </location>
</feature>
<comment type="similarity">
    <text evidence="5">Belongs to the BI1 family.</text>
</comment>
<feature type="transmembrane region" description="Helical" evidence="5">
    <location>
        <begin position="160"/>
        <end position="179"/>
    </location>
</feature>
<proteinExistence type="inferred from homology"/>
<evidence type="ECO:0000313" key="6">
    <source>
        <dbReference type="EMBL" id="SZX59848.1"/>
    </source>
</evidence>
<feature type="transmembrane region" description="Helical" evidence="5">
    <location>
        <begin position="128"/>
        <end position="148"/>
    </location>
</feature>
<feature type="transmembrane region" description="Helical" evidence="5">
    <location>
        <begin position="40"/>
        <end position="61"/>
    </location>
</feature>
<name>A0A383V2P8_TETOB</name>
<gene>
    <name evidence="6" type="ORF">BQ4739_LOCUS451</name>
</gene>
<dbReference type="Pfam" id="PF01027">
    <property type="entry name" value="Bax1-I"/>
    <property type="match status" value="1"/>
</dbReference>
<dbReference type="PANTHER" id="PTHR23291">
    <property type="entry name" value="BAX INHIBITOR-RELATED"/>
    <property type="match status" value="1"/>
</dbReference>
<feature type="transmembrane region" description="Helical" evidence="5">
    <location>
        <begin position="73"/>
        <end position="91"/>
    </location>
</feature>
<dbReference type="EMBL" id="FNXT01000030">
    <property type="protein sequence ID" value="SZX59848.1"/>
    <property type="molecule type" value="Genomic_DNA"/>
</dbReference>
<feature type="transmembrane region" description="Helical" evidence="5">
    <location>
        <begin position="185"/>
        <end position="207"/>
    </location>
</feature>
<dbReference type="CDD" id="cd10428">
    <property type="entry name" value="LFG_like"/>
    <property type="match status" value="1"/>
</dbReference>
<evidence type="ECO:0000256" key="2">
    <source>
        <dbReference type="ARBA" id="ARBA00022692"/>
    </source>
</evidence>
<dbReference type="GO" id="GO:0016020">
    <property type="term" value="C:membrane"/>
    <property type="evidence" value="ECO:0007669"/>
    <property type="project" value="UniProtKB-SubCell"/>
</dbReference>
<accession>A0A383V2P8</accession>
<protein>
    <submittedName>
        <fullName evidence="6">Uncharacterized protein</fullName>
    </submittedName>
</protein>
<organism evidence="6 7">
    <name type="scientific">Tetradesmus obliquus</name>
    <name type="common">Green alga</name>
    <name type="synonym">Acutodesmus obliquus</name>
    <dbReference type="NCBI Taxonomy" id="3088"/>
    <lineage>
        <taxon>Eukaryota</taxon>
        <taxon>Viridiplantae</taxon>
        <taxon>Chlorophyta</taxon>
        <taxon>core chlorophytes</taxon>
        <taxon>Chlorophyceae</taxon>
        <taxon>CS clade</taxon>
        <taxon>Sphaeropleales</taxon>
        <taxon>Scenedesmaceae</taxon>
        <taxon>Tetradesmus</taxon>
    </lineage>
</organism>